<organism evidence="1 2">
    <name type="scientific">Paraburkholderia antibiotica</name>
    <dbReference type="NCBI Taxonomy" id="2728839"/>
    <lineage>
        <taxon>Bacteria</taxon>
        <taxon>Pseudomonadati</taxon>
        <taxon>Pseudomonadota</taxon>
        <taxon>Betaproteobacteria</taxon>
        <taxon>Burkholderiales</taxon>
        <taxon>Burkholderiaceae</taxon>
        <taxon>Paraburkholderia</taxon>
    </lineage>
</organism>
<protein>
    <submittedName>
        <fullName evidence="1">Zinc-ribbon domain-containing protein</fullName>
    </submittedName>
</protein>
<dbReference type="RefSeq" id="WP_169501629.1">
    <property type="nucleotide sequence ID" value="NZ_JABBFZ010000041.1"/>
</dbReference>
<evidence type="ECO:0000313" key="2">
    <source>
        <dbReference type="Proteomes" id="UP000583127"/>
    </source>
</evidence>
<proteinExistence type="predicted"/>
<reference evidence="1 2" key="1">
    <citation type="submission" date="2020-04" db="EMBL/GenBank/DDBJ databases">
        <title>Paraburkholderia sp. G-4-1-8 isolated from soil.</title>
        <authorList>
            <person name="Dahal R.H."/>
        </authorList>
    </citation>
    <scope>NUCLEOTIDE SEQUENCE [LARGE SCALE GENOMIC DNA]</scope>
    <source>
        <strain evidence="1 2">G-4-1-8</strain>
    </source>
</reference>
<dbReference type="EMBL" id="JABBFZ010000041">
    <property type="protein sequence ID" value="NML35452.1"/>
    <property type="molecule type" value="Genomic_DNA"/>
</dbReference>
<name>A0A7Y0A2S0_9BURK</name>
<keyword evidence="2" id="KW-1185">Reference proteome</keyword>
<comment type="caution">
    <text evidence="1">The sequence shown here is derived from an EMBL/GenBank/DDBJ whole genome shotgun (WGS) entry which is preliminary data.</text>
</comment>
<gene>
    <name evidence="1" type="ORF">HHL14_32110</name>
</gene>
<evidence type="ECO:0000313" key="1">
    <source>
        <dbReference type="EMBL" id="NML35452.1"/>
    </source>
</evidence>
<accession>A0A7Y0A2S0</accession>
<sequence length="448" mass="51048">MVAKLRGIVVARGGSFDELAYVNKRTPVQFRCAEGHVWTVQPQTVLTGSWCKQCWKQNEAGKHLVKDGLTEARRIAQARGGECLSTAYANGRQRLQWRCRNGHDWLAPLADVRRRGWCPVCGSGARERLCRYYFEALTSHRFPKARPTWLVNERGNRMELDGYNEKLKLAFEHQGEQHYRPVAHFNRRGETLLRRQRDDERKLQLSEQRGITLVAVPFSVPTSELDVWIKCAIGAARPDIELLQNINSTEYVSGDEILQLKAVAGKRGGDCISPVYLGVTEKHWFRCAEGHEWEAIASGVKSGTWCPICKLKTLADKRRVHSVESMQKLAQTRGGSFVSERFSSVNHKHRWRCVKGHEWDADPADVFKGNWCRICHIESRRGTLDQARRVAQSRGGECLSLEYRSSQSKLTWKCSEGHEWSACLGNVKNSGSWCPQCARQRMKKQPGC</sequence>
<dbReference type="Proteomes" id="UP000583127">
    <property type="component" value="Unassembled WGS sequence"/>
</dbReference>
<dbReference type="AlphaFoldDB" id="A0A7Y0A2S0"/>